<keyword evidence="4" id="KW-0325">Glycoprotein</keyword>
<gene>
    <name evidence="10" type="ORF">PVAND_008746</name>
</gene>
<evidence type="ECO:0000313" key="10">
    <source>
        <dbReference type="EMBL" id="KAG5679155.1"/>
    </source>
</evidence>
<feature type="signal peptide" evidence="9">
    <location>
        <begin position="1"/>
        <end position="16"/>
    </location>
</feature>
<dbReference type="EMBL" id="JADBJN010000002">
    <property type="protein sequence ID" value="KAG5679155.1"/>
    <property type="molecule type" value="Genomic_DNA"/>
</dbReference>
<protein>
    <recommendedName>
        <fullName evidence="8">alpha-1,2-Mannosidase</fullName>
        <ecNumber evidence="8">3.2.1.-</ecNumber>
    </recommendedName>
</protein>
<keyword evidence="11" id="KW-1185">Reference proteome</keyword>
<accession>A0A9J6CBP4</accession>
<dbReference type="GO" id="GO:0005975">
    <property type="term" value="P:carbohydrate metabolic process"/>
    <property type="evidence" value="ECO:0007669"/>
    <property type="project" value="InterPro"/>
</dbReference>
<dbReference type="SUPFAM" id="SSF48225">
    <property type="entry name" value="Seven-hairpin glycosidases"/>
    <property type="match status" value="1"/>
</dbReference>
<organism evidence="10 11">
    <name type="scientific">Polypedilum vanderplanki</name>
    <name type="common">Sleeping chironomid midge</name>
    <dbReference type="NCBI Taxonomy" id="319348"/>
    <lineage>
        <taxon>Eukaryota</taxon>
        <taxon>Metazoa</taxon>
        <taxon>Ecdysozoa</taxon>
        <taxon>Arthropoda</taxon>
        <taxon>Hexapoda</taxon>
        <taxon>Insecta</taxon>
        <taxon>Pterygota</taxon>
        <taxon>Neoptera</taxon>
        <taxon>Endopterygota</taxon>
        <taxon>Diptera</taxon>
        <taxon>Nematocera</taxon>
        <taxon>Chironomoidea</taxon>
        <taxon>Chironomidae</taxon>
        <taxon>Chironominae</taxon>
        <taxon>Polypedilum</taxon>
        <taxon>Polypedilum</taxon>
    </lineage>
</organism>
<feature type="active site" description="Proton donor" evidence="6">
    <location>
        <position position="110"/>
    </location>
</feature>
<feature type="active site" evidence="6">
    <location>
        <position position="250"/>
    </location>
</feature>
<proteinExistence type="inferred from homology"/>
<keyword evidence="8" id="KW-0326">Glycosidase</keyword>
<evidence type="ECO:0000256" key="6">
    <source>
        <dbReference type="PIRSR" id="PIRSR601382-1"/>
    </source>
</evidence>
<dbReference type="InterPro" id="IPR001382">
    <property type="entry name" value="Glyco_hydro_47"/>
</dbReference>
<evidence type="ECO:0000256" key="4">
    <source>
        <dbReference type="ARBA" id="ARBA00023180"/>
    </source>
</evidence>
<dbReference type="Gene3D" id="1.50.10.10">
    <property type="match status" value="1"/>
</dbReference>
<dbReference type="PANTHER" id="PTHR45679:SF6">
    <property type="entry name" value="ER DEGRADATION-ENHANCING ALPHA-MANNOSIDASE-LIKE PROTEIN 2"/>
    <property type="match status" value="1"/>
</dbReference>
<evidence type="ECO:0000313" key="11">
    <source>
        <dbReference type="Proteomes" id="UP001107558"/>
    </source>
</evidence>
<dbReference type="FunFam" id="1.50.10.10:FF:000015">
    <property type="entry name" value="alpha-1,2-Mannosidase"/>
    <property type="match status" value="1"/>
</dbReference>
<dbReference type="OrthoDB" id="8118055at2759"/>
<comment type="subcellular location">
    <subcellularLocation>
        <location evidence="1">Endoplasmic reticulum</location>
    </subcellularLocation>
</comment>
<evidence type="ECO:0000256" key="1">
    <source>
        <dbReference type="ARBA" id="ARBA00004240"/>
    </source>
</evidence>
<keyword evidence="7" id="KW-0479">Metal-binding</keyword>
<evidence type="ECO:0000256" key="8">
    <source>
        <dbReference type="RuleBase" id="RU361193"/>
    </source>
</evidence>
<evidence type="ECO:0000256" key="9">
    <source>
        <dbReference type="SAM" id="SignalP"/>
    </source>
</evidence>
<keyword evidence="7" id="KW-0106">Calcium</keyword>
<feature type="binding site" evidence="7">
    <location>
        <position position="466"/>
    </location>
    <ligand>
        <name>Ca(2+)</name>
        <dbReference type="ChEBI" id="CHEBI:29108"/>
    </ligand>
</feature>
<feature type="chain" id="PRO_5039913924" description="alpha-1,2-Mannosidase" evidence="9">
    <location>
        <begin position="17"/>
        <end position="721"/>
    </location>
</feature>
<comment type="cofactor">
    <cofactor evidence="7">
        <name>Ca(2+)</name>
        <dbReference type="ChEBI" id="CHEBI:29108"/>
    </cofactor>
</comment>
<dbReference type="Pfam" id="PF01532">
    <property type="entry name" value="Glyco_hydro_47"/>
    <property type="match status" value="1"/>
</dbReference>
<keyword evidence="8" id="KW-0378">Hydrolase</keyword>
<comment type="function">
    <text evidence="5">Involved in the endoplasmic reticulum-associated degradation (ERAD) pathway that targets misfolded glycoproteins for degradation in an N-glycan-dependent manner. May initiate ERAD by promoting the first mannose trimming step of ERAD substrates, from Man9GlcNAc2 to Man8GlcNAc2. Seems to recognize and bind to exposed hydrophobic regions in target proteins.</text>
</comment>
<dbReference type="GO" id="GO:1904380">
    <property type="term" value="P:endoplasmic reticulum mannose trimming"/>
    <property type="evidence" value="ECO:0007669"/>
    <property type="project" value="InterPro"/>
</dbReference>
<dbReference type="Proteomes" id="UP001107558">
    <property type="component" value="Chromosome 2"/>
</dbReference>
<dbReference type="EC" id="3.2.1.-" evidence="8"/>
<feature type="active site" description="Proton donor" evidence="6">
    <location>
        <position position="343"/>
    </location>
</feature>
<evidence type="ECO:0000256" key="3">
    <source>
        <dbReference type="ARBA" id="ARBA00022824"/>
    </source>
</evidence>
<comment type="similarity">
    <text evidence="2 8">Belongs to the glycosyl hydrolase 47 family.</text>
</comment>
<reference evidence="10" key="1">
    <citation type="submission" date="2021-03" db="EMBL/GenBank/DDBJ databases">
        <title>Chromosome level genome of the anhydrobiotic midge Polypedilum vanderplanki.</title>
        <authorList>
            <person name="Yoshida Y."/>
            <person name="Kikawada T."/>
            <person name="Gusev O."/>
        </authorList>
    </citation>
    <scope>NUCLEOTIDE SEQUENCE</scope>
    <source>
        <strain evidence="10">NIAS01</strain>
        <tissue evidence="10">Whole body or cell culture</tissue>
    </source>
</reference>
<name>A0A9J6CBP4_POLVA</name>
<dbReference type="InterPro" id="IPR036026">
    <property type="entry name" value="Seven-hairpin_glycosidases"/>
</dbReference>
<evidence type="ECO:0000256" key="5">
    <source>
        <dbReference type="ARBA" id="ARBA00054385"/>
    </source>
</evidence>
<dbReference type="GO" id="GO:0005509">
    <property type="term" value="F:calcium ion binding"/>
    <property type="evidence" value="ECO:0007669"/>
    <property type="project" value="InterPro"/>
</dbReference>
<dbReference type="InterPro" id="IPR012341">
    <property type="entry name" value="6hp_glycosidase-like_sf"/>
</dbReference>
<comment type="caution">
    <text evidence="10">The sequence shown here is derived from an EMBL/GenBank/DDBJ whole genome shotgun (WGS) entry which is preliminary data.</text>
</comment>
<keyword evidence="3" id="KW-0256">Endoplasmic reticulum</keyword>
<dbReference type="PRINTS" id="PR00747">
    <property type="entry name" value="GLYHDRLASE47"/>
</dbReference>
<feature type="active site" evidence="6">
    <location>
        <position position="364"/>
    </location>
</feature>
<evidence type="ECO:0000256" key="7">
    <source>
        <dbReference type="PIRSR" id="PIRSR601382-2"/>
    </source>
</evidence>
<dbReference type="GO" id="GO:0016020">
    <property type="term" value="C:membrane"/>
    <property type="evidence" value="ECO:0007669"/>
    <property type="project" value="InterPro"/>
</dbReference>
<dbReference type="GO" id="GO:0004571">
    <property type="term" value="F:mannosyl-oligosaccharide 1,2-alpha-mannosidase activity"/>
    <property type="evidence" value="ECO:0007669"/>
    <property type="project" value="InterPro"/>
</dbReference>
<sequence>MKLFLILTLAFNLTNSLRQYKKEDVLRLREQARKMFYHGYDNYLKYASKYDELKPLSCTGVNTWSSSSLTLIDSLDTLIVMGNYSEFKRVSSYIVENFDFDKDINVSVFEVNIRIVGGLLSAHLLSHKAGINYVGFPCNGPLLQLAEKVARKLLPAFDTKTGMPYGTVNLKYGVPESETSVTCVAAIGTFVVEFGTLSRLTGDPIFEEVAVNALYSLFNHRSQIGLLGNHIDVQTGVWTAHDSGIGAGVDSYFEYLVKGAILLNRPELMEMFNEARKSVEKYLNKDDWQVWVSMSKGQMTLPVFQSLQAFWAGLLSLIGDTNNAMKILYNMHSVWKQYGFLPEMFNIPNGEPSTNRESYPLRPELIESVMYLYRATGDPYLLEIGEDILTSIEHSAKTSCGYATIKNVKDHRKQDTMESFFLAETTKYLYLLFDPDNFLNSDGSYGTIIDTKNGECVIESAYIFNTEAHPIDLGALKCCYDMPRESLVKGFDKKKFLGDLAIEKVDDNENQMKILDGIDENSNANEDFKKQLLEEILNALSNANKKMKENSEVQKRFVEMTSREKQQNFEESNKVKIKEEESAITSNIDDNEKLETVRLSSNALDSDDANQSKYEEVKNEEILKNENLQSIQNEQKIVKKVSEKVNLNNNNNSIITDFVKNILKSATTKQKKKFDAQNLLSKIKLEQFGFTRNSSWTEKYELLSCKAQAYGNRISAMGEFY</sequence>
<dbReference type="GO" id="GO:1904154">
    <property type="term" value="P:positive regulation of retrograde protein transport, ER to cytosol"/>
    <property type="evidence" value="ECO:0007669"/>
    <property type="project" value="UniProtKB-ARBA"/>
</dbReference>
<dbReference type="AlphaFoldDB" id="A0A9J6CBP4"/>
<dbReference type="GO" id="GO:0044322">
    <property type="term" value="C:endoplasmic reticulum quality control compartment"/>
    <property type="evidence" value="ECO:0007669"/>
    <property type="project" value="GOC"/>
</dbReference>
<evidence type="ECO:0000256" key="2">
    <source>
        <dbReference type="ARBA" id="ARBA00007658"/>
    </source>
</evidence>
<dbReference type="InterPro" id="IPR044674">
    <property type="entry name" value="EDEM1/2/3"/>
</dbReference>
<keyword evidence="9" id="KW-0732">Signal</keyword>
<dbReference type="PANTHER" id="PTHR45679">
    <property type="entry name" value="ER DEGRADATION-ENHANCING ALPHA-MANNOSIDASE-LIKE PROTEIN 2"/>
    <property type="match status" value="1"/>
</dbReference>